<name>A0A2Y9BJX6_9FIRM</name>
<evidence type="ECO:0000313" key="2">
    <source>
        <dbReference type="EMBL" id="PWJ23171.1"/>
    </source>
</evidence>
<dbReference type="CDD" id="cd03112">
    <property type="entry name" value="CobW-like"/>
    <property type="match status" value="1"/>
</dbReference>
<accession>A0A2Y9BJX6</accession>
<evidence type="ECO:0000313" key="3">
    <source>
        <dbReference type="Proteomes" id="UP000245845"/>
    </source>
</evidence>
<proteinExistence type="predicted"/>
<dbReference type="Gene3D" id="3.40.50.300">
    <property type="entry name" value="P-loop containing nucleotide triphosphate hydrolases"/>
    <property type="match status" value="1"/>
</dbReference>
<comment type="caution">
    <text evidence="2">The sequence shown here is derived from an EMBL/GenBank/DDBJ whole genome shotgun (WGS) entry which is preliminary data.</text>
</comment>
<dbReference type="InterPro" id="IPR027417">
    <property type="entry name" value="P-loop_NTPase"/>
</dbReference>
<dbReference type="OrthoDB" id="9808822at2"/>
<evidence type="ECO:0000259" key="1">
    <source>
        <dbReference type="Pfam" id="PF02492"/>
    </source>
</evidence>
<dbReference type="GO" id="GO:0005737">
    <property type="term" value="C:cytoplasm"/>
    <property type="evidence" value="ECO:0007669"/>
    <property type="project" value="TreeGrafter"/>
</dbReference>
<dbReference type="InterPro" id="IPR003495">
    <property type="entry name" value="CobW/HypB/UreG_nucleotide-bd"/>
</dbReference>
<keyword evidence="3" id="KW-1185">Reference proteome</keyword>
<dbReference type="AlphaFoldDB" id="A0A2Y9BJX6"/>
<reference evidence="2 3" key="1">
    <citation type="submission" date="2018-05" db="EMBL/GenBank/DDBJ databases">
        <title>The Hungate 1000. A catalogue of reference genomes from the rumen microbiome.</title>
        <authorList>
            <person name="Kelly W."/>
        </authorList>
    </citation>
    <scope>NUCLEOTIDE SEQUENCE [LARGE SCALE GENOMIC DNA]</scope>
    <source>
        <strain evidence="2 3">NLAE-zl-C242</strain>
    </source>
</reference>
<feature type="domain" description="CobW/HypB/UreG nucleotide-binding" evidence="1">
    <location>
        <begin position="7"/>
        <end position="178"/>
    </location>
</feature>
<gene>
    <name evidence="2" type="ORF">A8806_115105</name>
</gene>
<organism evidence="2 3">
    <name type="scientific">Faecalicatena orotica</name>
    <dbReference type="NCBI Taxonomy" id="1544"/>
    <lineage>
        <taxon>Bacteria</taxon>
        <taxon>Bacillati</taxon>
        <taxon>Bacillota</taxon>
        <taxon>Clostridia</taxon>
        <taxon>Lachnospirales</taxon>
        <taxon>Lachnospiraceae</taxon>
        <taxon>Faecalicatena</taxon>
    </lineage>
</organism>
<dbReference type="InterPro" id="IPR051316">
    <property type="entry name" value="Zinc-reg_GTPase_activator"/>
</dbReference>
<dbReference type="PANTHER" id="PTHR13748">
    <property type="entry name" value="COBW-RELATED"/>
    <property type="match status" value="1"/>
</dbReference>
<dbReference type="RefSeq" id="WP_109733160.1">
    <property type="nucleotide sequence ID" value="NZ_BAAACK010000023.1"/>
</dbReference>
<dbReference type="EMBL" id="QGDL01000015">
    <property type="protein sequence ID" value="PWJ23171.1"/>
    <property type="molecule type" value="Genomic_DNA"/>
</dbReference>
<dbReference type="SUPFAM" id="SSF52540">
    <property type="entry name" value="P-loop containing nucleoside triphosphate hydrolases"/>
    <property type="match status" value="1"/>
</dbReference>
<sequence length="309" mass="34627">MTQKKLYVLTGFLGAGKTSLLLHLLNNISNEKIGIIQNEFGKLGIDGEIIHRNGIEMTEINRGSIFCSCLKLSFVQALAEMGKLDLDTVFVESSGLADPSNIEEILEATRLLAGDVYRFQGVVCLIDSVNFLGQMDDIETVDRQLAHCNMAVINKVDLVDATQLEKVITAVRKVNPICRITTCKNGMIDLSLLEEDLTSLQWASCEDSLNSEENKPKTISLECNETINQEVFTTFLQRVLPDCYRIKGFFKLDSGWNQVDVVEKLIDYKTCSPHEFSQIVFLSKIGPKVIRSIDNAWKEIVSLPMKLKN</sequence>
<dbReference type="Pfam" id="PF02492">
    <property type="entry name" value="cobW"/>
    <property type="match status" value="1"/>
</dbReference>
<dbReference type="Proteomes" id="UP000245845">
    <property type="component" value="Unassembled WGS sequence"/>
</dbReference>
<protein>
    <submittedName>
        <fullName evidence="2">G3E family GTPase</fullName>
    </submittedName>
</protein>
<dbReference type="PANTHER" id="PTHR13748:SF62">
    <property type="entry name" value="COBW DOMAIN-CONTAINING PROTEIN"/>
    <property type="match status" value="1"/>
</dbReference>